<dbReference type="GO" id="GO:0009267">
    <property type="term" value="P:cellular response to starvation"/>
    <property type="evidence" value="ECO:0007669"/>
    <property type="project" value="InterPro"/>
</dbReference>
<feature type="transmembrane region" description="Helical" evidence="7">
    <location>
        <begin position="392"/>
        <end position="412"/>
    </location>
</feature>
<dbReference type="STRING" id="869209.Tresu_2202"/>
<organism evidence="9 10">
    <name type="scientific">Treponema succinifaciens (strain ATCC 33096 / DSM 2489 / 6091)</name>
    <dbReference type="NCBI Taxonomy" id="869209"/>
    <lineage>
        <taxon>Bacteria</taxon>
        <taxon>Pseudomonadati</taxon>
        <taxon>Spirochaetota</taxon>
        <taxon>Spirochaetia</taxon>
        <taxon>Spirochaetales</taxon>
        <taxon>Treponemataceae</taxon>
        <taxon>Treponema</taxon>
    </lineage>
</organism>
<dbReference type="RefSeq" id="WP_013702323.1">
    <property type="nucleotide sequence ID" value="NC_015385.1"/>
</dbReference>
<evidence type="ECO:0000259" key="8">
    <source>
        <dbReference type="Pfam" id="PF02554"/>
    </source>
</evidence>
<feature type="transmembrane region" description="Helical" evidence="7">
    <location>
        <begin position="175"/>
        <end position="193"/>
    </location>
</feature>
<dbReference type="InterPro" id="IPR051605">
    <property type="entry name" value="CstA"/>
</dbReference>
<name>F2NWF0_TRES6</name>
<keyword evidence="5 7" id="KW-1133">Transmembrane helix</keyword>
<dbReference type="Pfam" id="PF02554">
    <property type="entry name" value="CstA"/>
    <property type="match status" value="2"/>
</dbReference>
<protein>
    <submittedName>
        <fullName evidence="9">Carbon starvation protein CstA</fullName>
    </submittedName>
</protein>
<sequence length="571" mass="60622">MAALLIILAALVLLFCGYVFYGSWLAKQWGIDPAKKTPAKETPDGIDYVAAKPAVLMGHHYSSIAGAGPINGPIQAAVFGWVPVFLWCIIGGIFFGGVQDFGSLFASIRHKGKSVGEIINDTMGAKAKKLFIIFALLVLILVIASFVNVVAGTFFTVAGSPVMFGLVSNPTNNQTTAMISILFIVLAVIYGIITNKCGLKTLPATILGIIGIVIVTIIGLNVGFAMSRNAWIVFVGVYIAVASLVPVWIMLQPRDYLSSFLLYAMMLVALAGILVNAFKGSSAIEFSIPAFTGWKTQAGFLFPTLFITVACGACSGFHSLIATGTTSKQLDNEKNAKAIGYGSMLIESALGIIALISVGVIWTQWKQGKFGSPSAAFGAGIATLFGKEGSGIYNTINALLTLAVSVFALTSLDTGTRLSRFMFSELFLKDGEFSWKDAKGIRKVLANPFFGTISMVVIGSVLGGLKLSQIWGLFGAANQLLAGLALMAVAAWLGQAGKNNKMFFIPMAFMLAATLTSLVLTVYKKIAAMIQGVQGALVWGNWFQLLFAAAMSVLAVILVIEGIQTFKKQKK</sequence>
<comment type="similarity">
    <text evidence="2">Belongs to the peptide transporter carbon starvation (CstA) (TC 2.A.114) family.</text>
</comment>
<dbReference type="KEGG" id="tsu:Tresu_2202"/>
<feature type="transmembrane region" description="Helical" evidence="7">
    <location>
        <begin position="130"/>
        <end position="155"/>
    </location>
</feature>
<feature type="transmembrane region" description="Helical" evidence="7">
    <location>
        <begin position="470"/>
        <end position="491"/>
    </location>
</feature>
<dbReference type="EMBL" id="CP002631">
    <property type="protein sequence ID" value="AEB15071.1"/>
    <property type="molecule type" value="Genomic_DNA"/>
</dbReference>
<dbReference type="eggNOG" id="COG1966">
    <property type="taxonomic scope" value="Bacteria"/>
</dbReference>
<feature type="transmembrane region" description="Helical" evidence="7">
    <location>
        <begin position="260"/>
        <end position="278"/>
    </location>
</feature>
<feature type="transmembrane region" description="Helical" evidence="7">
    <location>
        <begin position="444"/>
        <end position="464"/>
    </location>
</feature>
<evidence type="ECO:0000256" key="3">
    <source>
        <dbReference type="ARBA" id="ARBA00022475"/>
    </source>
</evidence>
<feature type="transmembrane region" description="Helical" evidence="7">
    <location>
        <begin position="338"/>
        <end position="362"/>
    </location>
</feature>
<feature type="transmembrane region" description="Helical" evidence="7">
    <location>
        <begin position="543"/>
        <end position="563"/>
    </location>
</feature>
<dbReference type="AlphaFoldDB" id="F2NWF0"/>
<feature type="domain" description="CstA N-terminal" evidence="8">
    <location>
        <begin position="3"/>
        <end position="362"/>
    </location>
</feature>
<feature type="transmembrane region" description="Helical" evidence="7">
    <location>
        <begin position="298"/>
        <end position="317"/>
    </location>
</feature>
<keyword evidence="10" id="KW-1185">Reference proteome</keyword>
<reference evidence="9 10" key="1">
    <citation type="journal article" date="2011" name="Stand. Genomic Sci.">
        <title>Complete genome sequence of Treponema succinifaciens type strain (6091).</title>
        <authorList>
            <person name="Han C."/>
            <person name="Gronow S."/>
            <person name="Teshima H."/>
            <person name="Lapidus A."/>
            <person name="Nolan M."/>
            <person name="Lucas S."/>
            <person name="Hammon N."/>
            <person name="Deshpande S."/>
            <person name="Cheng J.F."/>
            <person name="Zeytun A."/>
            <person name="Tapia R."/>
            <person name="Goodwin L."/>
            <person name="Pitluck S."/>
            <person name="Liolios K."/>
            <person name="Pagani I."/>
            <person name="Ivanova N."/>
            <person name="Mavromatis K."/>
            <person name="Mikhailova N."/>
            <person name="Huntemann M."/>
            <person name="Pati A."/>
            <person name="Chen A."/>
            <person name="Palaniappan K."/>
            <person name="Land M."/>
            <person name="Hauser L."/>
            <person name="Brambilla E.M."/>
            <person name="Rohde M."/>
            <person name="Goker M."/>
            <person name="Woyke T."/>
            <person name="Bristow J."/>
            <person name="Eisen J.A."/>
            <person name="Markowitz V."/>
            <person name="Hugenholtz P."/>
            <person name="Kyrpides N.C."/>
            <person name="Klenk H.P."/>
            <person name="Detter J.C."/>
        </authorList>
    </citation>
    <scope>NUCLEOTIDE SEQUENCE [LARGE SCALE GENOMIC DNA]</scope>
    <source>
        <strain evidence="10">ATCC 33096 / DSM 2489 / 6091</strain>
    </source>
</reference>
<evidence type="ECO:0000313" key="10">
    <source>
        <dbReference type="Proteomes" id="UP000006852"/>
    </source>
</evidence>
<feature type="transmembrane region" description="Helical" evidence="7">
    <location>
        <begin position="205"/>
        <end position="224"/>
    </location>
</feature>
<evidence type="ECO:0000256" key="4">
    <source>
        <dbReference type="ARBA" id="ARBA00022692"/>
    </source>
</evidence>
<feature type="transmembrane region" description="Helical" evidence="7">
    <location>
        <begin position="230"/>
        <end position="251"/>
    </location>
</feature>
<comment type="subcellular location">
    <subcellularLocation>
        <location evidence="1">Cell membrane</location>
        <topology evidence="1">Multi-pass membrane protein</topology>
    </subcellularLocation>
</comment>
<evidence type="ECO:0000256" key="6">
    <source>
        <dbReference type="ARBA" id="ARBA00023136"/>
    </source>
</evidence>
<keyword evidence="3" id="KW-1003">Cell membrane</keyword>
<evidence type="ECO:0000256" key="2">
    <source>
        <dbReference type="ARBA" id="ARBA00007755"/>
    </source>
</evidence>
<evidence type="ECO:0000256" key="1">
    <source>
        <dbReference type="ARBA" id="ARBA00004651"/>
    </source>
</evidence>
<dbReference type="PANTHER" id="PTHR30252">
    <property type="entry name" value="INNER MEMBRANE PEPTIDE TRANSPORTER"/>
    <property type="match status" value="1"/>
</dbReference>
<dbReference type="InterPro" id="IPR003706">
    <property type="entry name" value="CstA_N"/>
</dbReference>
<gene>
    <name evidence="9" type="ordered locus">Tresu_2202</name>
</gene>
<keyword evidence="4 7" id="KW-0812">Transmembrane</keyword>
<proteinExistence type="inferred from homology"/>
<evidence type="ECO:0000256" key="7">
    <source>
        <dbReference type="SAM" id="Phobius"/>
    </source>
</evidence>
<dbReference type="GO" id="GO:0005886">
    <property type="term" value="C:plasma membrane"/>
    <property type="evidence" value="ECO:0007669"/>
    <property type="project" value="UniProtKB-SubCell"/>
</dbReference>
<dbReference type="HOGENOM" id="CLU_010531_4_1_12"/>
<accession>F2NWF0</accession>
<dbReference type="GeneID" id="302999322"/>
<dbReference type="PANTHER" id="PTHR30252:SF0">
    <property type="entry name" value="PEPTIDE TRANSPORTER CSTA"/>
    <property type="match status" value="1"/>
</dbReference>
<feature type="transmembrane region" description="Helical" evidence="7">
    <location>
        <begin position="503"/>
        <end position="523"/>
    </location>
</feature>
<feature type="domain" description="CstA N-terminal" evidence="8">
    <location>
        <begin position="373"/>
        <end position="517"/>
    </location>
</feature>
<keyword evidence="6 7" id="KW-0472">Membrane</keyword>
<reference evidence="10" key="2">
    <citation type="submission" date="2011-04" db="EMBL/GenBank/DDBJ databases">
        <title>The complete genome of chromosome of Treponema succinifaciens DSM 2489.</title>
        <authorList>
            <person name="Lucas S."/>
            <person name="Copeland A."/>
            <person name="Lapidus A."/>
            <person name="Bruce D."/>
            <person name="Goodwin L."/>
            <person name="Pitluck S."/>
            <person name="Peters L."/>
            <person name="Kyrpides N."/>
            <person name="Mavromatis K."/>
            <person name="Ivanova N."/>
            <person name="Ovchinnikova G."/>
            <person name="Teshima H."/>
            <person name="Detter J.C."/>
            <person name="Tapia R."/>
            <person name="Han C."/>
            <person name="Land M."/>
            <person name="Hauser L."/>
            <person name="Markowitz V."/>
            <person name="Cheng J.-F."/>
            <person name="Hugenholtz P."/>
            <person name="Woyke T."/>
            <person name="Wu D."/>
            <person name="Gronow S."/>
            <person name="Wellnitz S."/>
            <person name="Brambilla E."/>
            <person name="Klenk H.-P."/>
            <person name="Eisen J.A."/>
        </authorList>
    </citation>
    <scope>NUCLEOTIDE SEQUENCE [LARGE SCALE GENOMIC DNA]</scope>
    <source>
        <strain evidence="10">ATCC 33096 / DSM 2489 / 6091</strain>
    </source>
</reference>
<feature type="transmembrane region" description="Helical" evidence="7">
    <location>
        <begin position="84"/>
        <end position="109"/>
    </location>
</feature>
<dbReference type="OrthoDB" id="9761224at2"/>
<evidence type="ECO:0000256" key="5">
    <source>
        <dbReference type="ARBA" id="ARBA00022989"/>
    </source>
</evidence>
<evidence type="ECO:0000313" key="9">
    <source>
        <dbReference type="EMBL" id="AEB15071.1"/>
    </source>
</evidence>
<dbReference type="Proteomes" id="UP000006852">
    <property type="component" value="Chromosome"/>
</dbReference>